<name>A0A7W9CIU0_9CAUL</name>
<keyword evidence="3" id="KW-1185">Reference proteome</keyword>
<proteinExistence type="predicted"/>
<evidence type="ECO:0000313" key="2">
    <source>
        <dbReference type="EMBL" id="MBB5746254.1"/>
    </source>
</evidence>
<dbReference type="AlphaFoldDB" id="A0A7W9CIU0"/>
<feature type="compositionally biased region" description="Basic and acidic residues" evidence="1">
    <location>
        <begin position="1"/>
        <end position="15"/>
    </location>
</feature>
<dbReference type="EMBL" id="JACHOR010000003">
    <property type="protein sequence ID" value="MBB5746254.1"/>
    <property type="molecule type" value="Genomic_DNA"/>
</dbReference>
<accession>A0A7W9CIU0</accession>
<evidence type="ECO:0000256" key="1">
    <source>
        <dbReference type="SAM" id="MobiDB-lite"/>
    </source>
</evidence>
<dbReference type="Proteomes" id="UP000545037">
    <property type="component" value="Unassembled WGS sequence"/>
</dbReference>
<feature type="region of interest" description="Disordered" evidence="1">
    <location>
        <begin position="1"/>
        <end position="22"/>
    </location>
</feature>
<gene>
    <name evidence="2" type="ORF">GGR13_001858</name>
</gene>
<evidence type="ECO:0000313" key="3">
    <source>
        <dbReference type="Proteomes" id="UP000545037"/>
    </source>
</evidence>
<protein>
    <submittedName>
        <fullName evidence="2">Uncharacterized protein</fullName>
    </submittedName>
</protein>
<sequence>MSENDRKVRKPGETRKAHKGAPLTGLIYDTAGHRMSPTTARQKNKPAYRYYASTAVQLGDPSKAGAVPRVSAPLIEALIAARLKELKIPAASGPAADWNGIRDLIHRIEVRADGIRVELDRPARQRAMRDMPAAIRVSLERFDATDDRLVIDIKTRTIRRGGSKIAFGPDGQPALKNTTVDPALTSALIRAEAWKRKILSGDAENLAAISQAENVTPAYARRMIRPAYLAPDLKASILDGRQPIGLTLEAITRTEMPLDWNDQRRLYAGR</sequence>
<reference evidence="2 3" key="1">
    <citation type="submission" date="2020-08" db="EMBL/GenBank/DDBJ databases">
        <title>Genomic Encyclopedia of Type Strains, Phase IV (KMG-IV): sequencing the most valuable type-strain genomes for metagenomic binning, comparative biology and taxonomic classification.</title>
        <authorList>
            <person name="Goeker M."/>
        </authorList>
    </citation>
    <scope>NUCLEOTIDE SEQUENCE [LARGE SCALE GENOMIC DNA]</scope>
    <source>
        <strain evidence="2 3">DSM 4737</strain>
    </source>
</reference>
<comment type="caution">
    <text evidence="2">The sequence shown here is derived from an EMBL/GenBank/DDBJ whole genome shotgun (WGS) entry which is preliminary data.</text>
</comment>
<organism evidence="2 3">
    <name type="scientific">Brevundimonas variabilis</name>
    <dbReference type="NCBI Taxonomy" id="74312"/>
    <lineage>
        <taxon>Bacteria</taxon>
        <taxon>Pseudomonadati</taxon>
        <taxon>Pseudomonadota</taxon>
        <taxon>Alphaproteobacteria</taxon>
        <taxon>Caulobacterales</taxon>
        <taxon>Caulobacteraceae</taxon>
        <taxon>Brevundimonas</taxon>
    </lineage>
</organism>